<dbReference type="Gene3D" id="2.60.120.260">
    <property type="entry name" value="Galactose-binding domain-like"/>
    <property type="match status" value="3"/>
</dbReference>
<dbReference type="Proteomes" id="UP000256977">
    <property type="component" value="Unassembled WGS sequence"/>
</dbReference>
<dbReference type="InterPro" id="IPR008928">
    <property type="entry name" value="6-hairpin_glycosidase_sf"/>
</dbReference>
<name>A0A3D9KR23_9BACL</name>
<sequence length="1014" mass="113608">MFDARSAVRDLAGARWISHGGESAERLRSNAWFCFRKTFVCPERRDDSLLHITADYRYTVWVNGEWIGQGPIRGWPQAYFYDTYDVSPYLRQGANVIAVLLQTLDVATFQYVPSDNPGFAARLHGGGADGEWSVASDASWVCGLHSALMELTPRISIQQAFAEHFDACLEPVGWKLPSDENGDETLIREAGSQWRHAVESDELPAVRPRDIPHLTDEEMYPISLAEASIVRLPLPAWSVDLRSLLLSGAEARDANLHFAHGMLATTLNVARFVSVRFHFQDRTSGLNTRMAVNGQVLQPVDDSGSHWSGLFHYDVRLQPGENLLLFWFDGLAHEFTFQAAPEIVGQFDSAEELDNTARNELIPRLPDIPDSGFAFYRIEGHADVREAIFEALTAAADWTQWQKAADGRWLNIPSAAIHADNVFLRLRHSAAVDIGGSSDRHYGELASFGHNCCTRNGDCTVIAAPPAGEAVRLVLEFEKMTSGLIEFEIYGRHGAIVDFYGFEAYSGEEPVHMDSMHNTMRYQCREGWQTYRSLTQRSFRYLVVQLSGFQEYIKLKYVRCLLRTYPAPAIGRFRCDDERLNRIFEMSRWTARLCSDDVFVDCPTYEQAFWVGDAYVMSLATSSLFGAERLIERCLLLAAESLNRSPVVESQVPSGWENVLSTWSLLWALACANHARRGGYGEFAERIYPSLRQQALYYREHLTDESTGLLRSPYWNLLDWAAIDAPSSAIVTHVNAWYAESCRETGQMAARLGRENDAEIFLGIAEAICEKINAHLWDESKQAFADCLHDNGELSATASEQTQIVCYLNDVALPQRRSALLPYFKGEVTDTVRSATPFMRFFKLQALQKAGLIAPLLNEVRTTWGYMADAGSTTCWEDLPGRWAPGYPTRSYCHGWSVAPAYFLPHGIVGIGELDTSSRSLEISPKLGDLRWADCQVMTVKGAVAVRIEVSEHSFRAKVRLPEGITGWLRLPMEAHRVGSIAIDGQTAIGAYVRNGCWMIPLQGGRATRVCADS</sequence>
<dbReference type="PANTHER" id="PTHR34987:SF2">
    <property type="entry name" value="B, PUTATIVE (AFU_ORTHOLOGUE AFUA_7G05040)-RELATED"/>
    <property type="match status" value="1"/>
</dbReference>
<feature type="domain" description="Alpha-L-rhamnosidase C-terminal" evidence="3">
    <location>
        <begin position="911"/>
        <end position="977"/>
    </location>
</feature>
<dbReference type="InterPro" id="IPR008979">
    <property type="entry name" value="Galactose-bd-like_sf"/>
</dbReference>
<proteinExistence type="predicted"/>
<dbReference type="SUPFAM" id="SSF49785">
    <property type="entry name" value="Galactose-binding domain-like"/>
    <property type="match status" value="1"/>
</dbReference>
<protein>
    <submittedName>
        <fullName evidence="4">Alpha-L-rhamnosidase-like protein</fullName>
    </submittedName>
</protein>
<evidence type="ECO:0000259" key="1">
    <source>
        <dbReference type="Pfam" id="PF08531"/>
    </source>
</evidence>
<reference evidence="4 5" key="1">
    <citation type="submission" date="2018-07" db="EMBL/GenBank/DDBJ databases">
        <title>Genomic Encyclopedia of Type Strains, Phase III (KMG-III): the genomes of soil and plant-associated and newly described type strains.</title>
        <authorList>
            <person name="Whitman W."/>
        </authorList>
    </citation>
    <scope>NUCLEOTIDE SEQUENCE [LARGE SCALE GENOMIC DNA]</scope>
    <source>
        <strain evidence="4 5">CECT 7287</strain>
    </source>
</reference>
<dbReference type="PANTHER" id="PTHR34987">
    <property type="entry name" value="C, PUTATIVE (AFU_ORTHOLOGUE AFUA_3G02880)-RELATED"/>
    <property type="match status" value="1"/>
</dbReference>
<accession>A0A3D9KR23</accession>
<dbReference type="Pfam" id="PF17390">
    <property type="entry name" value="Bac_rhamnosid_C"/>
    <property type="match status" value="1"/>
</dbReference>
<dbReference type="InterPro" id="IPR012341">
    <property type="entry name" value="6hp_glycosidase-like_sf"/>
</dbReference>
<dbReference type="RefSeq" id="WP_116058580.1">
    <property type="nucleotide sequence ID" value="NZ_QRDZ01000001.1"/>
</dbReference>
<dbReference type="Pfam" id="PF17389">
    <property type="entry name" value="Bac_rhamnosid6H"/>
    <property type="match status" value="1"/>
</dbReference>
<dbReference type="InterPro" id="IPR035396">
    <property type="entry name" value="Bac_rhamnosid6H"/>
</dbReference>
<dbReference type="Gene3D" id="1.50.10.10">
    <property type="match status" value="1"/>
</dbReference>
<dbReference type="SUPFAM" id="SSF48208">
    <property type="entry name" value="Six-hairpin glycosidases"/>
    <property type="match status" value="1"/>
</dbReference>
<dbReference type="Pfam" id="PF08531">
    <property type="entry name" value="Bac_rhamnosid_N"/>
    <property type="match status" value="1"/>
</dbReference>
<dbReference type="Gene3D" id="2.60.420.10">
    <property type="entry name" value="Maltose phosphorylase, domain 3"/>
    <property type="match status" value="1"/>
</dbReference>
<evidence type="ECO:0000313" key="5">
    <source>
        <dbReference type="Proteomes" id="UP000256977"/>
    </source>
</evidence>
<evidence type="ECO:0000259" key="2">
    <source>
        <dbReference type="Pfam" id="PF17389"/>
    </source>
</evidence>
<feature type="domain" description="Bacterial alpha-L-rhamnosidase N-terminal" evidence="1">
    <location>
        <begin position="49"/>
        <end position="179"/>
    </location>
</feature>
<gene>
    <name evidence="4" type="ORF">DFP98_10181</name>
</gene>
<organism evidence="4 5">
    <name type="scientific">Cohnella phaseoli</name>
    <dbReference type="NCBI Taxonomy" id="456490"/>
    <lineage>
        <taxon>Bacteria</taxon>
        <taxon>Bacillati</taxon>
        <taxon>Bacillota</taxon>
        <taxon>Bacilli</taxon>
        <taxon>Bacillales</taxon>
        <taxon>Paenibacillaceae</taxon>
        <taxon>Cohnella</taxon>
    </lineage>
</organism>
<keyword evidence="5" id="KW-1185">Reference proteome</keyword>
<dbReference type="OrthoDB" id="9815108at2"/>
<dbReference type="InterPro" id="IPR013737">
    <property type="entry name" value="Bac_rhamnosid_N"/>
</dbReference>
<dbReference type="InterPro" id="IPR035398">
    <property type="entry name" value="Bac_rhamnosid_C"/>
</dbReference>
<feature type="domain" description="Alpha-L-rhamnosidase six-hairpin glycosidase" evidence="2">
    <location>
        <begin position="570"/>
        <end position="906"/>
    </location>
</feature>
<dbReference type="AlphaFoldDB" id="A0A3D9KR23"/>
<dbReference type="EMBL" id="QRDZ01000001">
    <property type="protein sequence ID" value="RED89110.1"/>
    <property type="molecule type" value="Genomic_DNA"/>
</dbReference>
<evidence type="ECO:0000259" key="3">
    <source>
        <dbReference type="Pfam" id="PF17390"/>
    </source>
</evidence>
<dbReference type="GO" id="GO:0005975">
    <property type="term" value="P:carbohydrate metabolic process"/>
    <property type="evidence" value="ECO:0007669"/>
    <property type="project" value="InterPro"/>
</dbReference>
<comment type="caution">
    <text evidence="4">The sequence shown here is derived from an EMBL/GenBank/DDBJ whole genome shotgun (WGS) entry which is preliminary data.</text>
</comment>
<evidence type="ECO:0000313" key="4">
    <source>
        <dbReference type="EMBL" id="RED89110.1"/>
    </source>
</evidence>